<sequence length="159" mass="17075">MADRKARLAALAARAGRGSIPDAPLEGANEPGETVIPEEPTLAPEMALTDPAVSLRKNKPVDKSLPLGESEPASKRAKPDSSDTNNALQQALVKARAEASLATVANTEYIASVAPRKINDDLKRDVQPKLDKLERRTHKAIVELLKARLEQEAAAEEID</sequence>
<feature type="region of interest" description="Disordered" evidence="1">
    <location>
        <begin position="1"/>
        <end position="87"/>
    </location>
</feature>
<proteinExistence type="predicted"/>
<gene>
    <name evidence="2" type="ORF">PHATRDRAFT_44784</name>
</gene>
<dbReference type="Pfam" id="PF08315">
    <property type="entry name" value="cwf18"/>
    <property type="match status" value="1"/>
</dbReference>
<dbReference type="eggNOG" id="KOG3407">
    <property type="taxonomic scope" value="Eukaryota"/>
</dbReference>
<dbReference type="EMBL" id="CM000608">
    <property type="protein sequence ID" value="EEC49429.1"/>
    <property type="molecule type" value="Genomic_DNA"/>
</dbReference>
<dbReference type="PANTHER" id="PTHR31551:SF1">
    <property type="entry name" value="COILED-COIL DOMAIN-CONTAINING PROTEIN 12"/>
    <property type="match status" value="1"/>
</dbReference>
<name>B7FVM4_PHATC</name>
<dbReference type="OMA" id="TKKVNWD"/>
<feature type="compositionally biased region" description="Low complexity" evidence="1">
    <location>
        <begin position="8"/>
        <end position="18"/>
    </location>
</feature>
<reference evidence="3" key="2">
    <citation type="submission" date="2008-08" db="EMBL/GenBank/DDBJ databases">
        <authorList>
            <consortium name="Diatom Consortium"/>
            <person name="Grigoriev I."/>
            <person name="Grimwood J."/>
            <person name="Kuo A."/>
            <person name="Otillar R.P."/>
            <person name="Salamov A."/>
            <person name="Detter J.C."/>
            <person name="Lindquist E."/>
            <person name="Shapiro H."/>
            <person name="Lucas S."/>
            <person name="Glavina del Rio T."/>
            <person name="Pitluck S."/>
            <person name="Rokhsar D."/>
            <person name="Bowler C."/>
        </authorList>
    </citation>
    <scope>GENOME REANNOTATION</scope>
    <source>
        <strain evidence="3">CCAP 1055/1</strain>
    </source>
</reference>
<dbReference type="GeneID" id="7199745"/>
<keyword evidence="3" id="KW-1185">Reference proteome</keyword>
<dbReference type="RefSeq" id="XP_002178731.1">
    <property type="nucleotide sequence ID" value="XM_002178695.1"/>
</dbReference>
<dbReference type="KEGG" id="pti:PHATRDRAFT_44784"/>
<dbReference type="InParanoid" id="B7FVM4"/>
<protein>
    <submittedName>
        <fullName evidence="2">Uncharacterized protein</fullName>
    </submittedName>
</protein>
<dbReference type="Proteomes" id="UP000000759">
    <property type="component" value="Chromosome 5"/>
</dbReference>
<dbReference type="InterPro" id="IPR013169">
    <property type="entry name" value="mRNA_splic_Cwf18-like"/>
</dbReference>
<reference evidence="2 3" key="1">
    <citation type="journal article" date="2008" name="Nature">
        <title>The Phaeodactylum genome reveals the evolutionary history of diatom genomes.</title>
        <authorList>
            <person name="Bowler C."/>
            <person name="Allen A.E."/>
            <person name="Badger J.H."/>
            <person name="Grimwood J."/>
            <person name="Jabbari K."/>
            <person name="Kuo A."/>
            <person name="Maheswari U."/>
            <person name="Martens C."/>
            <person name="Maumus F."/>
            <person name="Otillar R.P."/>
            <person name="Rayko E."/>
            <person name="Salamov A."/>
            <person name="Vandepoele K."/>
            <person name="Beszteri B."/>
            <person name="Gruber A."/>
            <person name="Heijde M."/>
            <person name="Katinka M."/>
            <person name="Mock T."/>
            <person name="Valentin K."/>
            <person name="Verret F."/>
            <person name="Berges J.A."/>
            <person name="Brownlee C."/>
            <person name="Cadoret J.P."/>
            <person name="Chiovitti A."/>
            <person name="Choi C.J."/>
            <person name="Coesel S."/>
            <person name="De Martino A."/>
            <person name="Detter J.C."/>
            <person name="Durkin C."/>
            <person name="Falciatore A."/>
            <person name="Fournet J."/>
            <person name="Haruta M."/>
            <person name="Huysman M.J."/>
            <person name="Jenkins B.D."/>
            <person name="Jiroutova K."/>
            <person name="Jorgensen R.E."/>
            <person name="Joubert Y."/>
            <person name="Kaplan A."/>
            <person name="Kroger N."/>
            <person name="Kroth P.G."/>
            <person name="La Roche J."/>
            <person name="Lindquist E."/>
            <person name="Lommer M."/>
            <person name="Martin-Jezequel V."/>
            <person name="Lopez P.J."/>
            <person name="Lucas S."/>
            <person name="Mangogna M."/>
            <person name="McGinnis K."/>
            <person name="Medlin L.K."/>
            <person name="Montsant A."/>
            <person name="Oudot-Le Secq M.P."/>
            <person name="Napoli C."/>
            <person name="Obornik M."/>
            <person name="Parker M.S."/>
            <person name="Petit J.L."/>
            <person name="Porcel B.M."/>
            <person name="Poulsen N."/>
            <person name="Robison M."/>
            <person name="Rychlewski L."/>
            <person name="Rynearson T.A."/>
            <person name="Schmutz J."/>
            <person name="Shapiro H."/>
            <person name="Siaut M."/>
            <person name="Stanley M."/>
            <person name="Sussman M.R."/>
            <person name="Taylor A.R."/>
            <person name="Vardi A."/>
            <person name="von Dassow P."/>
            <person name="Vyverman W."/>
            <person name="Willis A."/>
            <person name="Wyrwicz L.S."/>
            <person name="Rokhsar D.S."/>
            <person name="Weissenbach J."/>
            <person name="Armbrust E.V."/>
            <person name="Green B.R."/>
            <person name="Van de Peer Y."/>
            <person name="Grigoriev I.V."/>
        </authorList>
    </citation>
    <scope>NUCLEOTIDE SEQUENCE [LARGE SCALE GENOMIC DNA]</scope>
    <source>
        <strain evidence="2 3">CCAP 1055/1</strain>
    </source>
</reference>
<dbReference type="PANTHER" id="PTHR31551">
    <property type="entry name" value="PRE-MRNA-SPLICING FACTOR CWF18"/>
    <property type="match status" value="1"/>
</dbReference>
<evidence type="ECO:0000313" key="2">
    <source>
        <dbReference type="EMBL" id="EEC49429.1"/>
    </source>
</evidence>
<organism evidence="2 3">
    <name type="scientific">Phaeodactylum tricornutum (strain CCAP 1055/1)</name>
    <dbReference type="NCBI Taxonomy" id="556484"/>
    <lineage>
        <taxon>Eukaryota</taxon>
        <taxon>Sar</taxon>
        <taxon>Stramenopiles</taxon>
        <taxon>Ochrophyta</taxon>
        <taxon>Bacillariophyta</taxon>
        <taxon>Bacillariophyceae</taxon>
        <taxon>Bacillariophycidae</taxon>
        <taxon>Naviculales</taxon>
        <taxon>Phaeodactylaceae</taxon>
        <taxon>Phaeodactylum</taxon>
    </lineage>
</organism>
<dbReference type="GO" id="GO:0071014">
    <property type="term" value="C:post-mRNA release spliceosomal complex"/>
    <property type="evidence" value="ECO:0007669"/>
    <property type="project" value="TreeGrafter"/>
</dbReference>
<dbReference type="STRING" id="556484.B7FVM4"/>
<feature type="compositionally biased region" description="Basic and acidic residues" evidence="1">
    <location>
        <begin position="72"/>
        <end position="81"/>
    </location>
</feature>
<evidence type="ECO:0000313" key="3">
    <source>
        <dbReference type="Proteomes" id="UP000000759"/>
    </source>
</evidence>
<evidence type="ECO:0000256" key="1">
    <source>
        <dbReference type="SAM" id="MobiDB-lite"/>
    </source>
</evidence>
<accession>B7FVM4</accession>
<dbReference type="HOGENOM" id="CLU_091076_2_0_1"/>
<dbReference type="AlphaFoldDB" id="B7FVM4"/>
<dbReference type="OrthoDB" id="10261348at2759"/>
<dbReference type="PaxDb" id="2850-Phatr44784"/>
<dbReference type="GO" id="GO:0005684">
    <property type="term" value="C:U2-type spliceosomal complex"/>
    <property type="evidence" value="ECO:0007669"/>
    <property type="project" value="TreeGrafter"/>
</dbReference>